<feature type="compositionally biased region" description="Acidic residues" evidence="1">
    <location>
        <begin position="37"/>
        <end position="47"/>
    </location>
</feature>
<organism evidence="2 3">
    <name type="scientific">Promicromonospora thailandica</name>
    <dbReference type="NCBI Taxonomy" id="765201"/>
    <lineage>
        <taxon>Bacteria</taxon>
        <taxon>Bacillati</taxon>
        <taxon>Actinomycetota</taxon>
        <taxon>Actinomycetes</taxon>
        <taxon>Micrococcales</taxon>
        <taxon>Promicromonosporaceae</taxon>
        <taxon>Promicromonospora</taxon>
    </lineage>
</organism>
<evidence type="ECO:0000256" key="1">
    <source>
        <dbReference type="SAM" id="MobiDB-lite"/>
    </source>
</evidence>
<reference evidence="2" key="1">
    <citation type="submission" date="2022-06" db="EMBL/GenBank/DDBJ databases">
        <title>Genomic Encyclopedia of Archaeal and Bacterial Type Strains, Phase II (KMG-II): from individual species to whole genera.</title>
        <authorList>
            <person name="Goeker M."/>
        </authorList>
    </citation>
    <scope>NUCLEOTIDE SEQUENCE</scope>
    <source>
        <strain evidence="2">DSM 26652</strain>
    </source>
</reference>
<sequence length="145" mass="15849">MNVGDLLDARVLGPDGAALGVVVDVRFALEVTGPESTDPEDAGDDQDRENQDRENPEDPLSTHTANRDEVGRARLVGLLVSPRSGGSFLGYERTEVRSPWPIPQLVRRRHRGTFLVGWTDVADVRTDAPATVRLAPGWTRRSPAL</sequence>
<dbReference type="RefSeq" id="WP_253832216.1">
    <property type="nucleotide sequence ID" value="NZ_JAMTCS010000001.1"/>
</dbReference>
<accession>A0A9X2JT16</accession>
<protein>
    <recommendedName>
        <fullName evidence="4">PRC-barrel domain-containing protein</fullName>
    </recommendedName>
</protein>
<dbReference type="Proteomes" id="UP001139493">
    <property type="component" value="Unassembled WGS sequence"/>
</dbReference>
<feature type="region of interest" description="Disordered" evidence="1">
    <location>
        <begin position="32"/>
        <end position="69"/>
    </location>
</feature>
<gene>
    <name evidence="2" type="ORF">APR03_000393</name>
</gene>
<comment type="caution">
    <text evidence="2">The sequence shown here is derived from an EMBL/GenBank/DDBJ whole genome shotgun (WGS) entry which is preliminary data.</text>
</comment>
<name>A0A9X2JT16_9MICO</name>
<dbReference type="AlphaFoldDB" id="A0A9X2JT16"/>
<dbReference type="EMBL" id="JAMTCS010000001">
    <property type="protein sequence ID" value="MCP2263070.1"/>
    <property type="molecule type" value="Genomic_DNA"/>
</dbReference>
<evidence type="ECO:0008006" key="4">
    <source>
        <dbReference type="Google" id="ProtNLM"/>
    </source>
</evidence>
<proteinExistence type="predicted"/>
<evidence type="ECO:0000313" key="2">
    <source>
        <dbReference type="EMBL" id="MCP2263070.1"/>
    </source>
</evidence>
<evidence type="ECO:0000313" key="3">
    <source>
        <dbReference type="Proteomes" id="UP001139493"/>
    </source>
</evidence>
<keyword evidence="3" id="KW-1185">Reference proteome</keyword>